<protein>
    <submittedName>
        <fullName evidence="9">Zinc finger protein</fullName>
    </submittedName>
</protein>
<evidence type="ECO:0000256" key="1">
    <source>
        <dbReference type="ARBA" id="ARBA00022723"/>
    </source>
</evidence>
<dbReference type="RefSeq" id="XP_056559407.1">
    <property type="nucleotide sequence ID" value="XM_056697195.1"/>
</dbReference>
<feature type="region of interest" description="Disordered" evidence="7">
    <location>
        <begin position="57"/>
        <end position="112"/>
    </location>
</feature>
<dbReference type="SMART" id="SM00355">
    <property type="entry name" value="ZnF_C2H2"/>
    <property type="match status" value="2"/>
</dbReference>
<evidence type="ECO:0000256" key="3">
    <source>
        <dbReference type="ARBA" id="ARBA00023015"/>
    </source>
</evidence>
<dbReference type="GO" id="GO:0003677">
    <property type="term" value="F:DNA binding"/>
    <property type="evidence" value="ECO:0007669"/>
    <property type="project" value="InterPro"/>
</dbReference>
<gene>
    <name evidence="9" type="ORF">N7496_004264</name>
</gene>
<dbReference type="Gene3D" id="3.30.160.60">
    <property type="entry name" value="Classic Zinc Finger"/>
    <property type="match status" value="2"/>
</dbReference>
<keyword evidence="4" id="KW-0804">Transcription</keyword>
<keyword evidence="10" id="KW-1185">Reference proteome</keyword>
<evidence type="ECO:0000256" key="6">
    <source>
        <dbReference type="PROSITE-ProRule" id="PRU00042"/>
    </source>
</evidence>
<feature type="domain" description="C2H2-type" evidence="8">
    <location>
        <begin position="14"/>
        <end position="41"/>
    </location>
</feature>
<feature type="compositionally biased region" description="Polar residues" evidence="7">
    <location>
        <begin position="568"/>
        <end position="588"/>
    </location>
</feature>
<evidence type="ECO:0000313" key="9">
    <source>
        <dbReference type="EMBL" id="KAJ5381836.1"/>
    </source>
</evidence>
<dbReference type="Pfam" id="PF00096">
    <property type="entry name" value="zf-C2H2"/>
    <property type="match status" value="1"/>
</dbReference>
<feature type="region of interest" description="Disordered" evidence="7">
    <location>
        <begin position="568"/>
        <end position="589"/>
    </location>
</feature>
<evidence type="ECO:0000256" key="2">
    <source>
        <dbReference type="ARBA" id="ARBA00022833"/>
    </source>
</evidence>
<keyword evidence="5" id="KW-0539">Nucleus</keyword>
<sequence length="839" mass="93638">MPRANPTPGTATRFRCAVCPKEFSRRENLIRHARIHNPKKLHYCSVCGKEFTRSDVRQRHEEIHKSRQTPPAASSPQLAAMPAEGLPMMTPDMGTPGALGELGSNDSVGSASHSIHRAEIPFGTPDEDNTIQDQLSSWMHNSGNPENMWFDDDLVSALMDPIMMPGINNHSTDTMITSPSTARAYALNGSMPSECEPQSPPNEASEEDRWPYSWDPGSRAITACKPIQMDKTHPLRQAHNAQFDISAERYKALKSFLQRPARKGFDFHSLPLPELGIANVFIRLFFTHFEYQVPVIHHPSFKSSDDLPDPLLAIMIAIGATYSRERHSCRFSIVLIDVARLSTQLAIELDNRMMRDPMVLYALALICYSGIWCGNKRLFELCESLRGTVITYCRHMQQMRFNPSTAGPETSGHTPDEQWQRWISMETKKRLAWVIYGLDCIFPCLLYLPASFTLAEFMSIECPCDEEFWQATNAQRWKSLLGSASIPPTRTFGSAVSPFLGPLNLGRSSETSIHMTRPSTSYSNSIGLNSWTRYLVLITIQVQVFELSQQIIMVSDATLDTEIWQPQDGNLASTQSSSNSHYEPSTGSRVEHHYVQLVTRCSGSSPSGPVQEVLGSLAKRKAHLESMLIAWEQAFAVSPAADSSVYPTSKYFQTIAATHLEISHLMLHVPISDIQDALGKSGPGKVIPAMEIMRRSLAEHPEIVASMFRQCLSTLSELQSKLLNRHDNSMGSIMEPSSVISCFLSGVYAWAIIRSSDREQVMFLQEQISGVKAPDTFSATVKEVISWQTNEQLPPDHLGTRANLILYGVADVLGKMAPWSASLNMALLLCHRAKELMIY</sequence>
<dbReference type="GO" id="GO:0008270">
    <property type="term" value="F:zinc ion binding"/>
    <property type="evidence" value="ECO:0007669"/>
    <property type="project" value="UniProtKB-KW"/>
</dbReference>
<evidence type="ECO:0000259" key="8">
    <source>
        <dbReference type="PROSITE" id="PS50157"/>
    </source>
</evidence>
<accession>A0A9W9VJM0</accession>
<dbReference type="AlphaFoldDB" id="A0A9W9VJM0"/>
<dbReference type="OrthoDB" id="654211at2759"/>
<dbReference type="CDD" id="cd12148">
    <property type="entry name" value="fungal_TF_MHR"/>
    <property type="match status" value="1"/>
</dbReference>
<dbReference type="InterPro" id="IPR013087">
    <property type="entry name" value="Znf_C2H2_type"/>
</dbReference>
<dbReference type="PANTHER" id="PTHR47660:SF2">
    <property type="entry name" value="TRANSCRIPTION FACTOR WITH C2H2 AND ZN(2)-CYS(6) DNA BINDING DOMAIN (EUROFUNG)"/>
    <property type="match status" value="1"/>
</dbReference>
<proteinExistence type="predicted"/>
<organism evidence="9 10">
    <name type="scientific">Penicillium cataractarum</name>
    <dbReference type="NCBI Taxonomy" id="2100454"/>
    <lineage>
        <taxon>Eukaryota</taxon>
        <taxon>Fungi</taxon>
        <taxon>Dikarya</taxon>
        <taxon>Ascomycota</taxon>
        <taxon>Pezizomycotina</taxon>
        <taxon>Eurotiomycetes</taxon>
        <taxon>Eurotiomycetidae</taxon>
        <taxon>Eurotiales</taxon>
        <taxon>Aspergillaceae</taxon>
        <taxon>Penicillium</taxon>
    </lineage>
</organism>
<evidence type="ECO:0000256" key="7">
    <source>
        <dbReference type="SAM" id="MobiDB-lite"/>
    </source>
</evidence>
<dbReference type="Pfam" id="PF04082">
    <property type="entry name" value="Fungal_trans"/>
    <property type="match status" value="1"/>
</dbReference>
<dbReference type="PROSITE" id="PS00028">
    <property type="entry name" value="ZINC_FINGER_C2H2_1"/>
    <property type="match status" value="2"/>
</dbReference>
<feature type="domain" description="C2H2-type" evidence="8">
    <location>
        <begin position="42"/>
        <end position="69"/>
    </location>
</feature>
<dbReference type="PANTHER" id="PTHR47660">
    <property type="entry name" value="TRANSCRIPTION FACTOR WITH C2H2 AND ZN(2)-CYS(6) DNA BINDING DOMAIN (EUROFUNG)-RELATED-RELATED"/>
    <property type="match status" value="1"/>
</dbReference>
<dbReference type="EMBL" id="JAPZBS010000002">
    <property type="protein sequence ID" value="KAJ5381836.1"/>
    <property type="molecule type" value="Genomic_DNA"/>
</dbReference>
<dbReference type="Proteomes" id="UP001147782">
    <property type="component" value="Unassembled WGS sequence"/>
</dbReference>
<dbReference type="GeneID" id="81436372"/>
<dbReference type="InterPro" id="IPR036236">
    <property type="entry name" value="Znf_C2H2_sf"/>
</dbReference>
<keyword evidence="1" id="KW-0479">Metal-binding</keyword>
<evidence type="ECO:0000256" key="4">
    <source>
        <dbReference type="ARBA" id="ARBA00023163"/>
    </source>
</evidence>
<dbReference type="PROSITE" id="PS50157">
    <property type="entry name" value="ZINC_FINGER_C2H2_2"/>
    <property type="match status" value="2"/>
</dbReference>
<reference evidence="9" key="1">
    <citation type="submission" date="2022-11" db="EMBL/GenBank/DDBJ databases">
        <authorList>
            <person name="Petersen C."/>
        </authorList>
    </citation>
    <scope>NUCLEOTIDE SEQUENCE</scope>
    <source>
        <strain evidence="9">IBT 29864</strain>
    </source>
</reference>
<evidence type="ECO:0000313" key="10">
    <source>
        <dbReference type="Proteomes" id="UP001147782"/>
    </source>
</evidence>
<keyword evidence="2" id="KW-0862">Zinc</keyword>
<dbReference type="SUPFAM" id="SSF57667">
    <property type="entry name" value="beta-beta-alpha zinc fingers"/>
    <property type="match status" value="1"/>
</dbReference>
<feature type="region of interest" description="Disordered" evidence="7">
    <location>
        <begin position="190"/>
        <end position="209"/>
    </location>
</feature>
<reference evidence="9" key="2">
    <citation type="journal article" date="2023" name="IMA Fungus">
        <title>Comparative genomic study of the Penicillium genus elucidates a diverse pangenome and 15 lateral gene transfer events.</title>
        <authorList>
            <person name="Petersen C."/>
            <person name="Sorensen T."/>
            <person name="Nielsen M.R."/>
            <person name="Sondergaard T.E."/>
            <person name="Sorensen J.L."/>
            <person name="Fitzpatrick D.A."/>
            <person name="Frisvad J.C."/>
            <person name="Nielsen K.L."/>
        </authorList>
    </citation>
    <scope>NUCLEOTIDE SEQUENCE</scope>
    <source>
        <strain evidence="9">IBT 29864</strain>
    </source>
</reference>
<comment type="caution">
    <text evidence="9">The sequence shown here is derived from an EMBL/GenBank/DDBJ whole genome shotgun (WGS) entry which is preliminary data.</text>
</comment>
<name>A0A9W9VJM0_9EURO</name>
<keyword evidence="6" id="KW-0863">Zinc-finger</keyword>
<dbReference type="GO" id="GO:0006351">
    <property type="term" value="P:DNA-templated transcription"/>
    <property type="evidence" value="ECO:0007669"/>
    <property type="project" value="InterPro"/>
</dbReference>
<keyword evidence="3" id="KW-0805">Transcription regulation</keyword>
<feature type="compositionally biased region" description="Polar residues" evidence="7">
    <location>
        <begin position="68"/>
        <end position="77"/>
    </location>
</feature>
<evidence type="ECO:0000256" key="5">
    <source>
        <dbReference type="ARBA" id="ARBA00023242"/>
    </source>
</evidence>
<dbReference type="InterPro" id="IPR007219">
    <property type="entry name" value="XnlR_reg_dom"/>
</dbReference>